<dbReference type="InterPro" id="IPR011992">
    <property type="entry name" value="EF-hand-dom_pair"/>
</dbReference>
<dbReference type="GO" id="GO:0005509">
    <property type="term" value="F:calcium ion binding"/>
    <property type="evidence" value="ECO:0007669"/>
    <property type="project" value="InterPro"/>
</dbReference>
<name>X6LFL7_RETFI</name>
<dbReference type="AlphaFoldDB" id="X6LFL7"/>
<dbReference type="Gene3D" id="1.10.238.10">
    <property type="entry name" value="EF-hand"/>
    <property type="match status" value="1"/>
</dbReference>
<organism evidence="3 4">
    <name type="scientific">Reticulomyxa filosa</name>
    <dbReference type="NCBI Taxonomy" id="46433"/>
    <lineage>
        <taxon>Eukaryota</taxon>
        <taxon>Sar</taxon>
        <taxon>Rhizaria</taxon>
        <taxon>Retaria</taxon>
        <taxon>Foraminifera</taxon>
        <taxon>Monothalamids</taxon>
        <taxon>Reticulomyxidae</taxon>
        <taxon>Reticulomyxa</taxon>
    </lineage>
</organism>
<comment type="caution">
    <text evidence="3">The sequence shown here is derived from an EMBL/GenBank/DDBJ whole genome shotgun (WGS) entry which is preliminary data.</text>
</comment>
<evidence type="ECO:0000313" key="4">
    <source>
        <dbReference type="Proteomes" id="UP000023152"/>
    </source>
</evidence>
<feature type="region of interest" description="Disordered" evidence="1">
    <location>
        <begin position="179"/>
        <end position="298"/>
    </location>
</feature>
<evidence type="ECO:0000256" key="1">
    <source>
        <dbReference type="SAM" id="MobiDB-lite"/>
    </source>
</evidence>
<feature type="domain" description="EF-hand" evidence="2">
    <location>
        <begin position="342"/>
        <end position="377"/>
    </location>
</feature>
<feature type="compositionally biased region" description="Low complexity" evidence="1">
    <location>
        <begin position="281"/>
        <end position="294"/>
    </location>
</feature>
<dbReference type="PROSITE" id="PS50222">
    <property type="entry name" value="EF_HAND_2"/>
    <property type="match status" value="1"/>
</dbReference>
<dbReference type="EMBL" id="ASPP01040038">
    <property type="protein sequence ID" value="ETO00788.1"/>
    <property type="molecule type" value="Genomic_DNA"/>
</dbReference>
<evidence type="ECO:0000313" key="3">
    <source>
        <dbReference type="EMBL" id="ETO00788.1"/>
    </source>
</evidence>
<dbReference type="InterPro" id="IPR002048">
    <property type="entry name" value="EF_hand_dom"/>
</dbReference>
<gene>
    <name evidence="3" type="ORF">RFI_36652</name>
</gene>
<dbReference type="Proteomes" id="UP000023152">
    <property type="component" value="Unassembled WGS sequence"/>
</dbReference>
<sequence length="432" mass="48176">MTSTIPSTTKSNPLDALKVGTFVRLRRNEDAVGKISRQEKKKSLIAFKNGSWGWFPTKHLTAIEEEAYIDAASEFDIKEIKRELTPASSATPTPGPTLLTNDESDFVYFQSPKDATATTIATVTTAAATTMITTTTTEIEVPTTEPTETKKDESVGDTAPALQLPQDIDPMISPIAIVPEETETETAPNIVVEKEEEKETEKEREKEQEKEQEKEKEKEKHKEETLATSQIDDVALSLPLPLSPTKPDVIGNGEQVTTPNSARQTTPKPKSTKLTNAKANSTVLSPTTPSSTKSVGKKNLDQVKQERLEAKIAKMNVSLLESLRLYLQHLYATEKASPTVAFSEKSCQQFFAYLDANKSGRIPFSQFVKKIDKDGNVLKAFQNWQKTGDSRTDREEGSFVDRTKYYVYYAIKICRTCSYDKQNYYISKIIGF</sequence>
<accession>X6LFL7</accession>
<protein>
    <submittedName>
        <fullName evidence="3">PHD zinc finger-containing protein</fullName>
    </submittedName>
</protein>
<feature type="compositionally biased region" description="Polar residues" evidence="1">
    <location>
        <begin position="254"/>
        <end position="280"/>
    </location>
</feature>
<keyword evidence="4" id="KW-1185">Reference proteome</keyword>
<feature type="compositionally biased region" description="Basic and acidic residues" evidence="1">
    <location>
        <begin position="192"/>
        <end position="225"/>
    </location>
</feature>
<dbReference type="SUPFAM" id="SSF47473">
    <property type="entry name" value="EF-hand"/>
    <property type="match status" value="1"/>
</dbReference>
<reference evidence="3 4" key="1">
    <citation type="journal article" date="2013" name="Curr. Biol.">
        <title>The Genome of the Foraminiferan Reticulomyxa filosa.</title>
        <authorList>
            <person name="Glockner G."/>
            <person name="Hulsmann N."/>
            <person name="Schleicher M."/>
            <person name="Noegel A.A."/>
            <person name="Eichinger L."/>
            <person name="Gallinger C."/>
            <person name="Pawlowski J."/>
            <person name="Sierra R."/>
            <person name="Euteneuer U."/>
            <person name="Pillet L."/>
            <person name="Moustafa A."/>
            <person name="Platzer M."/>
            <person name="Groth M."/>
            <person name="Szafranski K."/>
            <person name="Schliwa M."/>
        </authorList>
    </citation>
    <scope>NUCLEOTIDE SEQUENCE [LARGE SCALE GENOMIC DNA]</scope>
</reference>
<evidence type="ECO:0000259" key="2">
    <source>
        <dbReference type="PROSITE" id="PS50222"/>
    </source>
</evidence>
<proteinExistence type="predicted"/>